<dbReference type="InterPro" id="IPR012093">
    <property type="entry name" value="Pirin"/>
</dbReference>
<feature type="domain" description="Pirin N-terminal" evidence="3">
    <location>
        <begin position="6"/>
        <end position="77"/>
    </location>
</feature>
<dbReference type="PIRSF" id="PIRSF006232">
    <property type="entry name" value="Pirin"/>
    <property type="match status" value="1"/>
</dbReference>
<evidence type="ECO:0000313" key="6">
    <source>
        <dbReference type="Proteomes" id="UP001642464"/>
    </source>
</evidence>
<dbReference type="Pfam" id="PF02678">
    <property type="entry name" value="Pirin"/>
    <property type="match status" value="1"/>
</dbReference>
<evidence type="ECO:0000259" key="4">
    <source>
        <dbReference type="Pfam" id="PF17954"/>
    </source>
</evidence>
<dbReference type="InterPro" id="IPR011051">
    <property type="entry name" value="RmlC_Cupin_sf"/>
</dbReference>
<comment type="caution">
    <text evidence="5">The sequence shown here is derived from an EMBL/GenBank/DDBJ whole genome shotgun (WGS) entry which is preliminary data.</text>
</comment>
<evidence type="ECO:0000256" key="1">
    <source>
        <dbReference type="ARBA" id="ARBA00008416"/>
    </source>
</evidence>
<name>A0ABP0QFB6_9DINO</name>
<evidence type="ECO:0000256" key="2">
    <source>
        <dbReference type="RuleBase" id="RU003457"/>
    </source>
</evidence>
<dbReference type="PANTHER" id="PTHR43212">
    <property type="entry name" value="QUERCETIN 2,3-DIOXYGENASE"/>
    <property type="match status" value="1"/>
</dbReference>
<dbReference type="SUPFAM" id="SSF51182">
    <property type="entry name" value="RmlC-like cupins"/>
    <property type="match status" value="1"/>
</dbReference>
<dbReference type="InterPro" id="IPR014710">
    <property type="entry name" value="RmlC-like_jellyroll"/>
</dbReference>
<evidence type="ECO:0000259" key="3">
    <source>
        <dbReference type="Pfam" id="PF02678"/>
    </source>
</evidence>
<sequence>MNDDLVQPERCFGAHGHRDMEILTFIIHGQLTHKDSTGIEETLGRGGLQYMTAGTGVLHSEQNLHPFEPLRFIQFWVLPRERGLTPRYGSMPGDAVAEAARFNQWSHVVSDVLAQANTPVKIHQDCNVYLLDLTHQATAQLMIDTGRQGYLLCVEGSAKLQDADGQVRGMRQHDAAELKGPLFLDAKADVGGALLLLLEMGHTSDERSDL</sequence>
<accession>A0ABP0QFB6</accession>
<gene>
    <name evidence="5" type="ORF">SCF082_LOCUS41111</name>
</gene>
<protein>
    <submittedName>
        <fullName evidence="5">3-dioxygenase PA1210 (Putative quercetinase) (Pirin-like protein PA1210)</fullName>
    </submittedName>
</protein>
<feature type="domain" description="Quercetin 2,3-dioxygenase C-terminal cupin" evidence="4">
    <location>
        <begin position="115"/>
        <end position="197"/>
    </location>
</feature>
<dbReference type="EMBL" id="CAXAMM010039507">
    <property type="protein sequence ID" value="CAK9086924.1"/>
    <property type="molecule type" value="Genomic_DNA"/>
</dbReference>
<proteinExistence type="inferred from homology"/>
<dbReference type="Proteomes" id="UP001642464">
    <property type="component" value="Unassembled WGS sequence"/>
</dbReference>
<dbReference type="InterPro" id="IPR041602">
    <property type="entry name" value="Quercetinase_C"/>
</dbReference>
<comment type="similarity">
    <text evidence="1 2">Belongs to the pirin family.</text>
</comment>
<evidence type="ECO:0000313" key="5">
    <source>
        <dbReference type="EMBL" id="CAK9086924.1"/>
    </source>
</evidence>
<dbReference type="Gene3D" id="2.60.120.10">
    <property type="entry name" value="Jelly Rolls"/>
    <property type="match status" value="2"/>
</dbReference>
<dbReference type="InterPro" id="IPR003829">
    <property type="entry name" value="Pirin_N_dom"/>
</dbReference>
<reference evidence="5 6" key="1">
    <citation type="submission" date="2024-02" db="EMBL/GenBank/DDBJ databases">
        <authorList>
            <person name="Chen Y."/>
            <person name="Shah S."/>
            <person name="Dougan E. K."/>
            <person name="Thang M."/>
            <person name="Chan C."/>
        </authorList>
    </citation>
    <scope>NUCLEOTIDE SEQUENCE [LARGE SCALE GENOMIC DNA]</scope>
</reference>
<keyword evidence="6" id="KW-1185">Reference proteome</keyword>
<dbReference type="PANTHER" id="PTHR43212:SF3">
    <property type="entry name" value="QUERCETIN 2,3-DIOXYGENASE"/>
    <property type="match status" value="1"/>
</dbReference>
<organism evidence="5 6">
    <name type="scientific">Durusdinium trenchii</name>
    <dbReference type="NCBI Taxonomy" id="1381693"/>
    <lineage>
        <taxon>Eukaryota</taxon>
        <taxon>Sar</taxon>
        <taxon>Alveolata</taxon>
        <taxon>Dinophyceae</taxon>
        <taxon>Suessiales</taxon>
        <taxon>Symbiodiniaceae</taxon>
        <taxon>Durusdinium</taxon>
    </lineage>
</organism>
<dbReference type="Pfam" id="PF17954">
    <property type="entry name" value="Pirin_C_2"/>
    <property type="match status" value="1"/>
</dbReference>